<sequence length="248" mass="26943">MSLDPTASLFWLLEEPLIHGARLDVRDSSRPGLSQRLVSARAVKLRHIVDAAGPRLHDVETLASRLGLRSNQHTRNILNAWTTKLTTEELEMLQDYASGAETPDEGDPFPELGLEVDQSELTGPLLVSQRVNVHMVNGKALYKLCVQALNKRQLSVSQGFGVGVVLWGSVKVSQTPPAQPATMSAGAGLERLTRRHAVKMVLAGGCSVEECSLAVGELVRVQQREVCLPDEQRGGDLLGQHRQSESGC</sequence>
<dbReference type="EMBL" id="CM041551">
    <property type="protein sequence ID" value="KAI3354998.1"/>
    <property type="molecule type" value="Genomic_DNA"/>
</dbReference>
<proteinExistence type="predicted"/>
<evidence type="ECO:0000313" key="2">
    <source>
        <dbReference type="Proteomes" id="UP000831701"/>
    </source>
</evidence>
<name>A0ACB8VKE3_9TELE</name>
<dbReference type="Proteomes" id="UP000831701">
    <property type="component" value="Chromosome 21"/>
</dbReference>
<reference evidence="1" key="1">
    <citation type="submission" date="2022-04" db="EMBL/GenBank/DDBJ databases">
        <title>Jade perch genome.</title>
        <authorList>
            <person name="Chao B."/>
        </authorList>
    </citation>
    <scope>NUCLEOTIDE SEQUENCE</scope>
    <source>
        <strain evidence="1">CB-2022</strain>
    </source>
</reference>
<keyword evidence="2" id="KW-1185">Reference proteome</keyword>
<organism evidence="1 2">
    <name type="scientific">Scortum barcoo</name>
    <name type="common">barcoo grunter</name>
    <dbReference type="NCBI Taxonomy" id="214431"/>
    <lineage>
        <taxon>Eukaryota</taxon>
        <taxon>Metazoa</taxon>
        <taxon>Chordata</taxon>
        <taxon>Craniata</taxon>
        <taxon>Vertebrata</taxon>
        <taxon>Euteleostomi</taxon>
        <taxon>Actinopterygii</taxon>
        <taxon>Neopterygii</taxon>
        <taxon>Teleostei</taxon>
        <taxon>Neoteleostei</taxon>
        <taxon>Acanthomorphata</taxon>
        <taxon>Eupercaria</taxon>
        <taxon>Centrarchiformes</taxon>
        <taxon>Terapontoidei</taxon>
        <taxon>Terapontidae</taxon>
        <taxon>Scortum</taxon>
    </lineage>
</organism>
<accession>A0ACB8VKE3</accession>
<comment type="caution">
    <text evidence="1">The sequence shown here is derived from an EMBL/GenBank/DDBJ whole genome shotgun (WGS) entry which is preliminary data.</text>
</comment>
<evidence type="ECO:0000313" key="1">
    <source>
        <dbReference type="EMBL" id="KAI3354998.1"/>
    </source>
</evidence>
<protein>
    <submittedName>
        <fullName evidence="1">Uncharacterized protein</fullName>
    </submittedName>
</protein>
<gene>
    <name evidence="1" type="ORF">L3Q82_004798</name>
</gene>